<evidence type="ECO:0000313" key="1">
    <source>
        <dbReference type="EMBL" id="SBV30983.1"/>
    </source>
</evidence>
<reference evidence="2" key="1">
    <citation type="submission" date="2016-04" db="EMBL/GenBank/DDBJ databases">
        <authorList>
            <person name="Tagini F."/>
        </authorList>
    </citation>
    <scope>NUCLEOTIDE SEQUENCE [LARGE SCALE GENOMIC DNA]</scope>
    <source>
        <strain evidence="2">CHUV0807</strain>
    </source>
</reference>
<dbReference type="Proteomes" id="UP000190837">
    <property type="component" value="Unassembled WGS sequence"/>
</dbReference>
<dbReference type="EMBL" id="FKLO01000033">
    <property type="protein sequence ID" value="SBV30983.1"/>
    <property type="molecule type" value="Genomic_DNA"/>
</dbReference>
<gene>
    <name evidence="1" type="ORF">CHUV0807_0786</name>
</gene>
<evidence type="ECO:0000313" key="2">
    <source>
        <dbReference type="Proteomes" id="UP000190837"/>
    </source>
</evidence>
<proteinExistence type="predicted"/>
<name>A0A1C3NEH3_9GAMM</name>
<sequence>MIHIKTTIRSAYPLHDPRNAALRGHLDNAHYTIRAHKRGWQAESHDGEGNDHKDALRAAGFADYDYHLYVEYQRAWGYL</sequence>
<accession>A0A1C3NEH3</accession>
<organism evidence="1 2">
    <name type="scientific">Cardiobacterium hominis</name>
    <dbReference type="NCBI Taxonomy" id="2718"/>
    <lineage>
        <taxon>Bacteria</taxon>
        <taxon>Pseudomonadati</taxon>
        <taxon>Pseudomonadota</taxon>
        <taxon>Gammaproteobacteria</taxon>
        <taxon>Cardiobacteriales</taxon>
        <taxon>Cardiobacteriaceae</taxon>
        <taxon>Cardiobacterium</taxon>
    </lineage>
</organism>
<dbReference type="RefSeq" id="WP_079539858.1">
    <property type="nucleotide sequence ID" value="NZ_FKLO01000033.1"/>
</dbReference>
<dbReference type="AlphaFoldDB" id="A0A1C3NEH3"/>
<protein>
    <submittedName>
        <fullName evidence="1">Uncharacterized protein</fullName>
    </submittedName>
</protein>